<dbReference type="Proteomes" id="UP001149079">
    <property type="component" value="Unassembled WGS sequence"/>
</dbReference>
<sequence length="65" mass="7377">MNLLKPPFKARTFGSISRTSPASFKDLCRRWVRRDGPDLQIEGRSDMQAIAMLGRHGKDVEKDMG</sequence>
<evidence type="ECO:0000313" key="1">
    <source>
        <dbReference type="EMBL" id="KAJ5130632.1"/>
    </source>
</evidence>
<dbReference type="EMBL" id="JAPQKL010000005">
    <property type="protein sequence ID" value="KAJ5130632.1"/>
    <property type="molecule type" value="Genomic_DNA"/>
</dbReference>
<accession>A0A9W9GV39</accession>
<keyword evidence="2" id="KW-1185">Reference proteome</keyword>
<comment type="caution">
    <text evidence="1">The sequence shown here is derived from an EMBL/GenBank/DDBJ whole genome shotgun (WGS) entry which is preliminary data.</text>
</comment>
<dbReference type="AlphaFoldDB" id="A0A9W9GV39"/>
<dbReference type="RefSeq" id="XP_056521011.1">
    <property type="nucleotide sequence ID" value="XM_056667415.1"/>
</dbReference>
<reference evidence="1" key="1">
    <citation type="submission" date="2022-11" db="EMBL/GenBank/DDBJ databases">
        <authorList>
            <person name="Petersen C."/>
        </authorList>
    </citation>
    <scope>NUCLEOTIDE SEQUENCE</scope>
    <source>
        <strain evidence="1">IBT 22155</strain>
    </source>
</reference>
<reference evidence="1" key="2">
    <citation type="journal article" date="2023" name="IMA Fungus">
        <title>Comparative genomic study of the Penicillium genus elucidates a diverse pangenome and 15 lateral gene transfer events.</title>
        <authorList>
            <person name="Petersen C."/>
            <person name="Sorensen T."/>
            <person name="Nielsen M.R."/>
            <person name="Sondergaard T.E."/>
            <person name="Sorensen J.L."/>
            <person name="Fitzpatrick D.A."/>
            <person name="Frisvad J.C."/>
            <person name="Nielsen K.L."/>
        </authorList>
    </citation>
    <scope>NUCLEOTIDE SEQUENCE</scope>
    <source>
        <strain evidence="1">IBT 22155</strain>
    </source>
</reference>
<dbReference type="GeneID" id="81406585"/>
<gene>
    <name evidence="1" type="ORF">N7515_006671</name>
</gene>
<proteinExistence type="predicted"/>
<evidence type="ECO:0000313" key="2">
    <source>
        <dbReference type="Proteomes" id="UP001149079"/>
    </source>
</evidence>
<protein>
    <submittedName>
        <fullName evidence="1">Uncharacterized protein</fullName>
    </submittedName>
</protein>
<name>A0A9W9GV39_9EURO</name>
<organism evidence="1 2">
    <name type="scientific">Penicillium bovifimosum</name>
    <dbReference type="NCBI Taxonomy" id="126998"/>
    <lineage>
        <taxon>Eukaryota</taxon>
        <taxon>Fungi</taxon>
        <taxon>Dikarya</taxon>
        <taxon>Ascomycota</taxon>
        <taxon>Pezizomycotina</taxon>
        <taxon>Eurotiomycetes</taxon>
        <taxon>Eurotiomycetidae</taxon>
        <taxon>Eurotiales</taxon>
        <taxon>Aspergillaceae</taxon>
        <taxon>Penicillium</taxon>
    </lineage>
</organism>